<keyword evidence="3" id="KW-1185">Reference proteome</keyword>
<evidence type="ECO:0000313" key="1">
    <source>
        <dbReference type="EMBL" id="KTD48334.1"/>
    </source>
</evidence>
<sequence length="337" mass="38653">MFSHKNTSRSVRTISDDLLKIAQFILDKVKFYAPYSSNTNIIEEISAEQPIHRLLWINAMRARNDQDGIRQLILSWDIDISSNVPDEHYESGRIKINRDQVNIVNLSNYLQSECQAEDYHIELNEQSQVVEIECTLTDLNNYVYDEIESLEFKEKRKNKSDYTIKERVESITKRLAQWGIGNCSDLSQAAIGLLMHYPSQGFAELNLPGIKTSVSIETFSIDNDDHEFVVINRKADSDINNPKKWGDDVVILDPWVGECYMLNDALSGSRKTLSVEYIFDGSTYKIEDSGFIAEGASDHWKATHSEFELFELTPRVLHPEEKIPWADSNTLQMNNGC</sequence>
<reference evidence="2 4" key="2">
    <citation type="submission" date="2018-06" db="EMBL/GenBank/DDBJ databases">
        <authorList>
            <consortium name="Pathogen Informatics"/>
            <person name="Doyle S."/>
        </authorList>
    </citation>
    <scope>NUCLEOTIDE SEQUENCE [LARGE SCALE GENOMIC DNA]</scope>
    <source>
        <strain evidence="2 4">NCTC12376</strain>
    </source>
</reference>
<dbReference type="Proteomes" id="UP000254230">
    <property type="component" value="Unassembled WGS sequence"/>
</dbReference>
<accession>A0A378KVE1</accession>
<protein>
    <submittedName>
        <fullName evidence="2">Uncharacterized protein</fullName>
    </submittedName>
</protein>
<name>A0A378KVE1_9GAMM</name>
<proteinExistence type="predicted"/>
<evidence type="ECO:0000313" key="4">
    <source>
        <dbReference type="Proteomes" id="UP000254230"/>
    </source>
</evidence>
<dbReference type="AlphaFoldDB" id="A0A378KVE1"/>
<dbReference type="RefSeq" id="WP_058474032.1">
    <property type="nucleotide sequence ID" value="NZ_UGOW01000001.1"/>
</dbReference>
<organism evidence="2 4">
    <name type="scientific">Legionella quateirensis</name>
    <dbReference type="NCBI Taxonomy" id="45072"/>
    <lineage>
        <taxon>Bacteria</taxon>
        <taxon>Pseudomonadati</taxon>
        <taxon>Pseudomonadota</taxon>
        <taxon>Gammaproteobacteria</taxon>
        <taxon>Legionellales</taxon>
        <taxon>Legionellaceae</taxon>
        <taxon>Legionella</taxon>
    </lineage>
</organism>
<dbReference type="EMBL" id="UGOW01000001">
    <property type="protein sequence ID" value="STY18336.1"/>
    <property type="molecule type" value="Genomic_DNA"/>
</dbReference>
<reference evidence="1 3" key="1">
    <citation type="submission" date="2015-11" db="EMBL/GenBank/DDBJ databases">
        <title>Genomic analysis of 38 Legionella species identifies large and diverse effector repertoires.</title>
        <authorList>
            <person name="Burstein D."/>
            <person name="Amaro F."/>
            <person name="Zusman T."/>
            <person name="Lifshitz Z."/>
            <person name="Cohen O."/>
            <person name="Gilbert J.A."/>
            <person name="Pupko T."/>
            <person name="Shuman H.A."/>
            <person name="Segal G."/>
        </authorList>
    </citation>
    <scope>NUCLEOTIDE SEQUENCE [LARGE SCALE GENOMIC DNA]</scope>
    <source>
        <strain evidence="1 3">ATCC 49507</strain>
    </source>
</reference>
<evidence type="ECO:0000313" key="3">
    <source>
        <dbReference type="Proteomes" id="UP000054639"/>
    </source>
</evidence>
<gene>
    <name evidence="1" type="ORF">Lqua_1863</name>
    <name evidence="2" type="ORF">NCTC12376_02154</name>
</gene>
<dbReference type="Proteomes" id="UP000054639">
    <property type="component" value="Unassembled WGS sequence"/>
</dbReference>
<dbReference type="EMBL" id="LNYR01000022">
    <property type="protein sequence ID" value="KTD48334.1"/>
    <property type="molecule type" value="Genomic_DNA"/>
</dbReference>
<evidence type="ECO:0000313" key="2">
    <source>
        <dbReference type="EMBL" id="STY18336.1"/>
    </source>
</evidence>